<protein>
    <submittedName>
        <fullName evidence="2">Uncharacterized protein</fullName>
    </submittedName>
</protein>
<evidence type="ECO:0000313" key="3">
    <source>
        <dbReference type="Proteomes" id="UP000306007"/>
    </source>
</evidence>
<evidence type="ECO:0000256" key="1">
    <source>
        <dbReference type="SAM" id="Phobius"/>
    </source>
</evidence>
<sequence length="367" mass="40372">MRNSVKIGSVMLFISFFMAGLLLHLWRDSDENSGGFTGDLNITKVWDGQDDLLGADSNRLVLLSSSGRLEILRLGNWEQVYSAEDVEDAGLFSGVLAFRKSGSLYYTKLDTIEPHRLESPIENTSLGFRLGNLTFFIKRNPPIIHSGVRVPGNITIHVCGGTCGAFLFEDGEGKPFILRTEEGFVIGVASMEPFYHGRVVFINTSGEPVAEHTFDVGIRDVTVANNTVLVSTGGVERSGTAIWSGKLYALDGRGRLLWNASIEDRALWGHLCGYAPAGVSLLADGNVYAVDYKGVVYVFNKRGKYLRAVKTPASRTLGCGDLIRNVVVGGRVHCWHGRTLVCRWSRRRRAGYAYTHPAEPSPVDHLF</sequence>
<organism evidence="2 3">
    <name type="scientific">Thermococcus indicus</name>
    <dbReference type="NCBI Taxonomy" id="2586643"/>
    <lineage>
        <taxon>Archaea</taxon>
        <taxon>Methanobacteriati</taxon>
        <taxon>Methanobacteriota</taxon>
        <taxon>Thermococci</taxon>
        <taxon>Thermococcales</taxon>
        <taxon>Thermococcaceae</taxon>
        <taxon>Thermococcus</taxon>
    </lineage>
</organism>
<dbReference type="AlphaFoldDB" id="A0A4Y5SIL5"/>
<dbReference type="Gene3D" id="2.130.10.10">
    <property type="entry name" value="YVTN repeat-like/Quinoprotein amine dehydrogenase"/>
    <property type="match status" value="1"/>
</dbReference>
<dbReference type="InterPro" id="IPR015943">
    <property type="entry name" value="WD40/YVTN_repeat-like_dom_sf"/>
</dbReference>
<dbReference type="SUPFAM" id="SSF63829">
    <property type="entry name" value="Calcium-dependent phosphotriesterase"/>
    <property type="match status" value="1"/>
</dbReference>
<evidence type="ECO:0000313" key="2">
    <source>
        <dbReference type="EMBL" id="QDA30637.1"/>
    </source>
</evidence>
<keyword evidence="1" id="KW-1133">Transmembrane helix</keyword>
<dbReference type="KEGG" id="tic:FH039_02030"/>
<gene>
    <name evidence="2" type="ORF">FH039_02030</name>
</gene>
<accession>A0A4Y5SIL5</accession>
<dbReference type="GeneID" id="40473924"/>
<keyword evidence="1" id="KW-0812">Transmembrane</keyword>
<dbReference type="OrthoDB" id="103585at2157"/>
<dbReference type="RefSeq" id="WP_139680024.1">
    <property type="nucleotide sequence ID" value="NZ_CP040846.1"/>
</dbReference>
<keyword evidence="1" id="KW-0472">Membrane</keyword>
<dbReference type="EMBL" id="CP040846">
    <property type="protein sequence ID" value="QDA30637.1"/>
    <property type="molecule type" value="Genomic_DNA"/>
</dbReference>
<feature type="transmembrane region" description="Helical" evidence="1">
    <location>
        <begin position="7"/>
        <end position="26"/>
    </location>
</feature>
<proteinExistence type="predicted"/>
<dbReference type="Proteomes" id="UP000306007">
    <property type="component" value="Chromosome"/>
</dbReference>
<name>A0A4Y5SIL5_9EURY</name>
<reference evidence="2 3" key="1">
    <citation type="submission" date="2019-06" db="EMBL/GenBank/DDBJ databases">
        <title>Thermococcus indicus sp. nov., a Fe(III)-reducing hyperthermophilic archaeon isolated from the Onnuri vent field of the Central Indian Ocean ridge.</title>
        <authorList>
            <person name="Lim J.K."/>
            <person name="Kim Y.J."/>
            <person name="Kwon K.K."/>
        </authorList>
    </citation>
    <scope>NUCLEOTIDE SEQUENCE [LARGE SCALE GENOMIC DNA]</scope>
    <source>
        <strain evidence="2 3">IOH1</strain>
    </source>
</reference>
<keyword evidence="3" id="KW-1185">Reference proteome</keyword>